<evidence type="ECO:0000313" key="2">
    <source>
        <dbReference type="EMBL" id="CAK0806371.1"/>
    </source>
</evidence>
<feature type="region of interest" description="Disordered" evidence="1">
    <location>
        <begin position="289"/>
        <end position="351"/>
    </location>
</feature>
<sequence length="441" mass="47151">MRPWCVGELATAMDRGVEGIRLLLPGFRHPDEEFIDVYQSYAGDLSVLSSRGIGISKVQDAIRWACGLPWVKVPASLNTVKMHGLVEEMTGCMRMEEQKDVRLTLSLRTNSTNPISKGVVSVGSADRMFRGPTLMENAVSAVRREVGHRNYIVCDELNFEATCTSMILARLLYPFFAHVPEELPKALGTAEPLPPTAKKVILVCTNGALEQENVLATLSRGLGAAAQFLPVLLDDDFRFPTACFAREHAEMLQEVAGTVSGATALGEAVGDIFKIVALPFHSIIGPFRRRDRAGTEQPSARDRRAAAAQREAPARAPQSPGGHRSAGEAAVRCNEPQEQPKRAHACQHDSVPSSVARRLWPFGPWRSAIPRQRLGGEGACWAVRPGGSARRASATPAASSLSGQGVGPTMGDTGSPSLTAAGADSCSPNAEAGECTPQRGP</sequence>
<organism evidence="2 3">
    <name type="scientific">Prorocentrum cordatum</name>
    <dbReference type="NCBI Taxonomy" id="2364126"/>
    <lineage>
        <taxon>Eukaryota</taxon>
        <taxon>Sar</taxon>
        <taxon>Alveolata</taxon>
        <taxon>Dinophyceae</taxon>
        <taxon>Prorocentrales</taxon>
        <taxon>Prorocentraceae</taxon>
        <taxon>Prorocentrum</taxon>
    </lineage>
</organism>
<feature type="region of interest" description="Disordered" evidence="1">
    <location>
        <begin position="389"/>
        <end position="441"/>
    </location>
</feature>
<dbReference type="EMBL" id="CAUYUJ010003692">
    <property type="protein sequence ID" value="CAK0806371.1"/>
    <property type="molecule type" value="Genomic_DNA"/>
</dbReference>
<accession>A0ABN9QN06</accession>
<protein>
    <submittedName>
        <fullName evidence="2">Uncharacterized protein</fullName>
    </submittedName>
</protein>
<name>A0ABN9QN06_9DINO</name>
<dbReference type="Proteomes" id="UP001189429">
    <property type="component" value="Unassembled WGS sequence"/>
</dbReference>
<evidence type="ECO:0000313" key="3">
    <source>
        <dbReference type="Proteomes" id="UP001189429"/>
    </source>
</evidence>
<proteinExistence type="predicted"/>
<comment type="caution">
    <text evidence="2">The sequence shown here is derived from an EMBL/GenBank/DDBJ whole genome shotgun (WGS) entry which is preliminary data.</text>
</comment>
<reference evidence="2" key="1">
    <citation type="submission" date="2023-10" db="EMBL/GenBank/DDBJ databases">
        <authorList>
            <person name="Chen Y."/>
            <person name="Shah S."/>
            <person name="Dougan E. K."/>
            <person name="Thang M."/>
            <person name="Chan C."/>
        </authorList>
    </citation>
    <scope>NUCLEOTIDE SEQUENCE [LARGE SCALE GENOMIC DNA]</scope>
</reference>
<evidence type="ECO:0000256" key="1">
    <source>
        <dbReference type="SAM" id="MobiDB-lite"/>
    </source>
</evidence>
<feature type="compositionally biased region" description="Low complexity" evidence="1">
    <location>
        <begin position="389"/>
        <end position="402"/>
    </location>
</feature>
<keyword evidence="3" id="KW-1185">Reference proteome</keyword>
<feature type="compositionally biased region" description="Low complexity" evidence="1">
    <location>
        <begin position="306"/>
        <end position="318"/>
    </location>
</feature>
<gene>
    <name evidence="2" type="ORF">PCOR1329_LOCUS12609</name>
</gene>